<dbReference type="InterPro" id="IPR017911">
    <property type="entry name" value="MacB-like_ATP-bd"/>
</dbReference>
<dbReference type="RefSeq" id="WP_214508826.1">
    <property type="nucleotide sequence ID" value="NZ_JAHEPS010000018.1"/>
</dbReference>
<evidence type="ECO:0000313" key="6">
    <source>
        <dbReference type="Proteomes" id="UP001195903"/>
    </source>
</evidence>
<evidence type="ECO:0000256" key="1">
    <source>
        <dbReference type="ARBA" id="ARBA00022448"/>
    </source>
</evidence>
<dbReference type="SUPFAM" id="SSF52540">
    <property type="entry name" value="P-loop containing nucleoside triphosphate hydrolases"/>
    <property type="match status" value="1"/>
</dbReference>
<evidence type="ECO:0000313" key="5">
    <source>
        <dbReference type="EMBL" id="MBT1446641.1"/>
    </source>
</evidence>
<evidence type="ECO:0000259" key="4">
    <source>
        <dbReference type="PROSITE" id="PS50893"/>
    </source>
</evidence>
<comment type="caution">
    <text evidence="5">The sequence shown here is derived from an EMBL/GenBank/DDBJ whole genome shotgun (WGS) entry which is preliminary data.</text>
</comment>
<dbReference type="InterPro" id="IPR003439">
    <property type="entry name" value="ABC_transporter-like_ATP-bd"/>
</dbReference>
<dbReference type="InterPro" id="IPR027417">
    <property type="entry name" value="P-loop_NTPase"/>
</dbReference>
<dbReference type="EMBL" id="JAHEPS010000018">
    <property type="protein sequence ID" value="MBT1446641.1"/>
    <property type="molecule type" value="Genomic_DNA"/>
</dbReference>
<accession>A0ABS5VAD3</accession>
<proteinExistence type="predicted"/>
<dbReference type="InterPro" id="IPR017871">
    <property type="entry name" value="ABC_transporter-like_CS"/>
</dbReference>
<dbReference type="InterPro" id="IPR003593">
    <property type="entry name" value="AAA+_ATPase"/>
</dbReference>
<dbReference type="Pfam" id="PF00005">
    <property type="entry name" value="ABC_tran"/>
    <property type="match status" value="1"/>
</dbReference>
<name>A0ABS5VAD3_9GAMM</name>
<dbReference type="SMART" id="SM00382">
    <property type="entry name" value="AAA"/>
    <property type="match status" value="1"/>
</dbReference>
<protein>
    <submittedName>
        <fullName evidence="5">ABC transporter ATP-binding protein</fullName>
    </submittedName>
</protein>
<dbReference type="Gene3D" id="3.40.50.300">
    <property type="entry name" value="P-loop containing nucleotide triphosphate hydrolases"/>
    <property type="match status" value="1"/>
</dbReference>
<dbReference type="PANTHER" id="PTHR24220">
    <property type="entry name" value="IMPORT ATP-BINDING PROTEIN"/>
    <property type="match status" value="1"/>
</dbReference>
<dbReference type="GO" id="GO:0005524">
    <property type="term" value="F:ATP binding"/>
    <property type="evidence" value="ECO:0007669"/>
    <property type="project" value="UniProtKB-KW"/>
</dbReference>
<feature type="domain" description="ABC transporter" evidence="4">
    <location>
        <begin position="19"/>
        <end position="256"/>
    </location>
</feature>
<dbReference type="Proteomes" id="UP001195903">
    <property type="component" value="Unassembled WGS sequence"/>
</dbReference>
<sequence>MTTNTALNASLGAATPATIALRGITKVFATDEMETHALRGIDLDIYTGDFVSICGPSGCGKSTLLSLLGLLDMPTSGSYQIEGHEVSGLSLSEAAYIRNEKIGFIFQSFNLIDELTVFDNIALPLRYRRTSLPKAEIEARVQACLQKVDMTHRAGHRPNQLSGGQQQRIAIARALVGNPALLLVDEPTGNLDSKNGDAVMEMLQQLNNDGTTLCMVTHDPRYADMASRKLHLLDGRILDADGSPLQQHVTLKQVAP</sequence>
<dbReference type="PANTHER" id="PTHR24220:SF648">
    <property type="entry name" value="ABC TRANSPORTER ATP-BINDING PROTEIN YTRE"/>
    <property type="match status" value="1"/>
</dbReference>
<gene>
    <name evidence="5" type="ORF">KJI95_19265</name>
</gene>
<dbReference type="PROSITE" id="PS50893">
    <property type="entry name" value="ABC_TRANSPORTER_2"/>
    <property type="match status" value="1"/>
</dbReference>
<evidence type="ECO:0000256" key="3">
    <source>
        <dbReference type="ARBA" id="ARBA00022840"/>
    </source>
</evidence>
<keyword evidence="6" id="KW-1185">Reference proteome</keyword>
<organism evidence="5 6">
    <name type="scientific">Shewanella jiangmenensis</name>
    <dbReference type="NCBI Taxonomy" id="2837387"/>
    <lineage>
        <taxon>Bacteria</taxon>
        <taxon>Pseudomonadati</taxon>
        <taxon>Pseudomonadota</taxon>
        <taxon>Gammaproteobacteria</taxon>
        <taxon>Alteromonadales</taxon>
        <taxon>Shewanellaceae</taxon>
        <taxon>Shewanella</taxon>
    </lineage>
</organism>
<keyword evidence="1" id="KW-0813">Transport</keyword>
<dbReference type="PROSITE" id="PS00211">
    <property type="entry name" value="ABC_TRANSPORTER_1"/>
    <property type="match status" value="1"/>
</dbReference>
<evidence type="ECO:0000256" key="2">
    <source>
        <dbReference type="ARBA" id="ARBA00022741"/>
    </source>
</evidence>
<keyword evidence="2" id="KW-0547">Nucleotide-binding</keyword>
<reference evidence="5 6" key="1">
    <citation type="submission" date="2021-05" db="EMBL/GenBank/DDBJ databases">
        <title>Shewanella sp. JM162201.</title>
        <authorList>
            <person name="Xu S."/>
            <person name="Li A."/>
        </authorList>
    </citation>
    <scope>NUCLEOTIDE SEQUENCE [LARGE SCALE GENOMIC DNA]</scope>
    <source>
        <strain evidence="5 6">JM162201</strain>
    </source>
</reference>
<keyword evidence="3 5" id="KW-0067">ATP-binding</keyword>
<dbReference type="CDD" id="cd03255">
    <property type="entry name" value="ABC_MJ0796_LolCDE_FtsE"/>
    <property type="match status" value="1"/>
</dbReference>
<dbReference type="InterPro" id="IPR015854">
    <property type="entry name" value="ABC_transpr_LolD-like"/>
</dbReference>